<proteinExistence type="inferred from homology"/>
<dbReference type="FunCoup" id="A0A6P8YX76">
    <property type="interactions" value="496"/>
</dbReference>
<keyword evidence="5" id="KW-1185">Reference proteome</keyword>
<evidence type="ECO:0000256" key="2">
    <source>
        <dbReference type="ARBA" id="ARBA00012423"/>
    </source>
</evidence>
<evidence type="ECO:0000313" key="5">
    <source>
        <dbReference type="Proteomes" id="UP000515158"/>
    </source>
</evidence>
<evidence type="ECO:0000259" key="4">
    <source>
        <dbReference type="Pfam" id="PF02230"/>
    </source>
</evidence>
<reference evidence="6" key="1">
    <citation type="submission" date="2025-08" db="UniProtKB">
        <authorList>
            <consortium name="RefSeq"/>
        </authorList>
    </citation>
    <scope>IDENTIFICATION</scope>
    <source>
        <tissue evidence="6">Total insect</tissue>
    </source>
</reference>
<evidence type="ECO:0000256" key="1">
    <source>
        <dbReference type="ARBA" id="ARBA00006499"/>
    </source>
</evidence>
<feature type="domain" description="Phospholipase/carboxylesterase/thioesterase" evidence="4">
    <location>
        <begin position="15"/>
        <end position="226"/>
    </location>
</feature>
<dbReference type="Proteomes" id="UP000515158">
    <property type="component" value="Unplaced"/>
</dbReference>
<dbReference type="Gene3D" id="3.40.50.1820">
    <property type="entry name" value="alpha/beta hydrolase"/>
    <property type="match status" value="1"/>
</dbReference>
<dbReference type="RefSeq" id="XP_034238807.1">
    <property type="nucleotide sequence ID" value="XM_034382916.1"/>
</dbReference>
<evidence type="ECO:0000313" key="6">
    <source>
        <dbReference type="RefSeq" id="XP_034238807.1"/>
    </source>
</evidence>
<organism evidence="6">
    <name type="scientific">Thrips palmi</name>
    <name type="common">Melon thrips</name>
    <dbReference type="NCBI Taxonomy" id="161013"/>
    <lineage>
        <taxon>Eukaryota</taxon>
        <taxon>Metazoa</taxon>
        <taxon>Ecdysozoa</taxon>
        <taxon>Arthropoda</taxon>
        <taxon>Hexapoda</taxon>
        <taxon>Insecta</taxon>
        <taxon>Pterygota</taxon>
        <taxon>Neoptera</taxon>
        <taxon>Paraneoptera</taxon>
        <taxon>Thysanoptera</taxon>
        <taxon>Terebrantia</taxon>
        <taxon>Thripoidea</taxon>
        <taxon>Thripidae</taxon>
        <taxon>Thrips</taxon>
    </lineage>
</organism>
<dbReference type="AlphaFoldDB" id="A0A6P8YX76"/>
<sequence length="235" mass="26021">MSEENVLIIEPLKTIPEESGKSTGTVIFLHGSGDTGLGVFQWVKSLHKFSFPHVRVLFPTAPCRPFTPNGGMPSTVWFNRLKLTPDSPEHLETTDATAKELVNIVNSEVKRGIPLHRIVIGGFSMGGGMSLHLGYRYLRGIAGVFALSSFLSTTSCVYKSLEQEKSPKLPPLFMCHGSADDLIPEPWGKETFTNLTKLGVVGEYNLLPNVFHELDKKELAKLSSWILERIPEKDD</sequence>
<gene>
    <name evidence="6" type="primary">LOC117643813</name>
</gene>
<dbReference type="Pfam" id="PF02230">
    <property type="entry name" value="Abhydrolase_2"/>
    <property type="match status" value="1"/>
</dbReference>
<dbReference type="GO" id="GO:0005737">
    <property type="term" value="C:cytoplasm"/>
    <property type="evidence" value="ECO:0007669"/>
    <property type="project" value="TreeGrafter"/>
</dbReference>
<dbReference type="InterPro" id="IPR003140">
    <property type="entry name" value="PLipase/COase/thioEstase"/>
</dbReference>
<name>A0A6P8YX76_THRPL</name>
<protein>
    <recommendedName>
        <fullName evidence="2">palmitoyl-protein hydrolase</fullName>
        <ecNumber evidence="2">3.1.2.22</ecNumber>
    </recommendedName>
</protein>
<accession>A0A6P8YX76</accession>
<dbReference type="InParanoid" id="A0A6P8YX76"/>
<comment type="similarity">
    <text evidence="1">Belongs to the AB hydrolase superfamily. AB hydrolase 2 family.</text>
</comment>
<dbReference type="InterPro" id="IPR029058">
    <property type="entry name" value="AB_hydrolase_fold"/>
</dbReference>
<evidence type="ECO:0000256" key="3">
    <source>
        <dbReference type="ARBA" id="ARBA00022801"/>
    </source>
</evidence>
<dbReference type="KEGG" id="tpal:117643813"/>
<keyword evidence="3" id="KW-0378">Hydrolase</keyword>
<dbReference type="GO" id="GO:0052689">
    <property type="term" value="F:carboxylic ester hydrolase activity"/>
    <property type="evidence" value="ECO:0007669"/>
    <property type="project" value="TreeGrafter"/>
</dbReference>
<dbReference type="SUPFAM" id="SSF53474">
    <property type="entry name" value="alpha/beta-Hydrolases"/>
    <property type="match status" value="1"/>
</dbReference>
<dbReference type="GeneID" id="117643813"/>
<dbReference type="EC" id="3.1.2.22" evidence="2"/>
<dbReference type="InterPro" id="IPR050565">
    <property type="entry name" value="LYPA1-2/EST-like"/>
</dbReference>
<dbReference type="PANTHER" id="PTHR10655:SF17">
    <property type="entry name" value="LYSOPHOSPHOLIPASE-LIKE PROTEIN 1"/>
    <property type="match status" value="1"/>
</dbReference>
<dbReference type="GO" id="GO:0008474">
    <property type="term" value="F:palmitoyl-(protein) hydrolase activity"/>
    <property type="evidence" value="ECO:0007669"/>
    <property type="project" value="UniProtKB-EC"/>
</dbReference>
<dbReference type="PANTHER" id="PTHR10655">
    <property type="entry name" value="LYSOPHOSPHOLIPASE-RELATED"/>
    <property type="match status" value="1"/>
</dbReference>
<dbReference type="OrthoDB" id="2418081at2759"/>